<dbReference type="EMBL" id="PSQE01000005">
    <property type="protein sequence ID" value="RHN56478.1"/>
    <property type="molecule type" value="Genomic_DNA"/>
</dbReference>
<organism evidence="3">
    <name type="scientific">Medicago truncatula</name>
    <name type="common">Barrel medic</name>
    <name type="synonym">Medicago tribuloides</name>
    <dbReference type="NCBI Taxonomy" id="3880"/>
    <lineage>
        <taxon>Eukaryota</taxon>
        <taxon>Viridiplantae</taxon>
        <taxon>Streptophyta</taxon>
        <taxon>Embryophyta</taxon>
        <taxon>Tracheophyta</taxon>
        <taxon>Spermatophyta</taxon>
        <taxon>Magnoliopsida</taxon>
        <taxon>eudicotyledons</taxon>
        <taxon>Gunneridae</taxon>
        <taxon>Pentapetalae</taxon>
        <taxon>rosids</taxon>
        <taxon>fabids</taxon>
        <taxon>Fabales</taxon>
        <taxon>Fabaceae</taxon>
        <taxon>Papilionoideae</taxon>
        <taxon>50 kb inversion clade</taxon>
        <taxon>NPAAA clade</taxon>
        <taxon>Hologalegina</taxon>
        <taxon>IRL clade</taxon>
        <taxon>Trifolieae</taxon>
        <taxon>Medicago</taxon>
    </lineage>
</organism>
<sequence>MKRGKNMSKILKFIYATLVLYLFLVVTKASDDECKIDGDCPISWQKFHTYKCINQKCKWVLRFHEY</sequence>
<evidence type="ECO:0000313" key="3">
    <source>
        <dbReference type="EMBL" id="ABS31391.1"/>
    </source>
</evidence>
<gene>
    <name evidence="4" type="ORF">MtrunA17_Chr5g0429921</name>
</gene>
<feature type="domain" description="Late nodulin" evidence="2">
    <location>
        <begin position="7"/>
        <end position="58"/>
    </location>
</feature>
<dbReference type="EMBL" id="EF414305">
    <property type="protein sequence ID" value="ABS31391.1"/>
    <property type="molecule type" value="mRNA"/>
</dbReference>
<evidence type="ECO:0000259" key="2">
    <source>
        <dbReference type="Pfam" id="PF07127"/>
    </source>
</evidence>
<evidence type="ECO:0000313" key="4">
    <source>
        <dbReference type="EMBL" id="RHN56478.1"/>
    </source>
</evidence>
<feature type="signal peptide" evidence="1">
    <location>
        <begin position="1"/>
        <end position="29"/>
    </location>
</feature>
<feature type="chain" id="PRO_5036278982" evidence="1">
    <location>
        <begin position="30"/>
        <end position="66"/>
    </location>
</feature>
<proteinExistence type="evidence at transcript level"/>
<dbReference type="AlphaFoldDB" id="A7KH84"/>
<protein>
    <submittedName>
        <fullName evidence="3">Nodule-specific cysteine-rich peptide 90</fullName>
    </submittedName>
    <submittedName>
        <fullName evidence="4">Putative Late nodulin</fullName>
    </submittedName>
</protein>
<reference evidence="3" key="1">
    <citation type="journal article" date="2007" name="Mol. Plant Microbe Interact.">
        <title>Genomic organization and evolutionary insights on GRP and NCR genes, two large nodule-specific gene families in Medicago truncatula.</title>
        <authorList>
            <person name="Alunni B."/>
            <person name="Kevei Z."/>
            <person name="Redondo-Nieto M."/>
            <person name="Kondorosi A."/>
            <person name="Mergaert P."/>
            <person name="Kondorosi E."/>
        </authorList>
    </citation>
    <scope>NUCLEOTIDE SEQUENCE</scope>
</reference>
<name>A7KH84_MEDTR</name>
<dbReference type="Proteomes" id="UP000265566">
    <property type="component" value="Chromosome 5"/>
</dbReference>
<reference evidence="4" key="2">
    <citation type="journal article" date="2018" name="Nat. Plants">
        <title>Whole-genome landscape of Medicago truncatula symbiotic genes.</title>
        <authorList>
            <person name="Pecrix Y."/>
            <person name="Gamas P."/>
            <person name="Carrere S."/>
        </authorList>
    </citation>
    <scope>NUCLEOTIDE SEQUENCE</scope>
    <source>
        <tissue evidence="4">Leaves</tissue>
    </source>
</reference>
<dbReference type="Pfam" id="PF07127">
    <property type="entry name" value="Nodulin_late"/>
    <property type="match status" value="1"/>
</dbReference>
<dbReference type="InterPro" id="IPR009810">
    <property type="entry name" value="Nodulin_late_dom"/>
</dbReference>
<accession>A7KH84</accession>
<dbReference type="Gramene" id="rna31886">
    <property type="protein sequence ID" value="RHN56478.1"/>
    <property type="gene ID" value="gene31886"/>
</dbReference>
<keyword evidence="1" id="KW-0732">Signal</keyword>
<dbReference type="GO" id="GO:0046872">
    <property type="term" value="F:metal ion binding"/>
    <property type="evidence" value="ECO:0007669"/>
    <property type="project" value="InterPro"/>
</dbReference>
<evidence type="ECO:0000256" key="1">
    <source>
        <dbReference type="SAM" id="SignalP"/>
    </source>
</evidence>